<dbReference type="InterPro" id="IPR012867">
    <property type="entry name" value="DUF1648"/>
</dbReference>
<keyword evidence="1" id="KW-0812">Transmembrane</keyword>
<feature type="transmembrane region" description="Helical" evidence="1">
    <location>
        <begin position="88"/>
        <end position="107"/>
    </location>
</feature>
<evidence type="ECO:0000313" key="4">
    <source>
        <dbReference type="Proteomes" id="UP001180724"/>
    </source>
</evidence>
<feature type="domain" description="DUF1648" evidence="2">
    <location>
        <begin position="18"/>
        <end position="58"/>
    </location>
</feature>
<feature type="transmembrane region" description="Helical" evidence="1">
    <location>
        <begin position="54"/>
        <end position="76"/>
    </location>
</feature>
<keyword evidence="1" id="KW-0472">Membrane</keyword>
<dbReference type="Proteomes" id="UP001180724">
    <property type="component" value="Unassembled WGS sequence"/>
</dbReference>
<organism evidence="3 4">
    <name type="scientific">Streptomyces lancefieldiae</name>
    <dbReference type="NCBI Taxonomy" id="3075520"/>
    <lineage>
        <taxon>Bacteria</taxon>
        <taxon>Bacillati</taxon>
        <taxon>Actinomycetota</taxon>
        <taxon>Actinomycetes</taxon>
        <taxon>Kitasatosporales</taxon>
        <taxon>Streptomycetaceae</taxon>
        <taxon>Streptomyces</taxon>
    </lineage>
</organism>
<feature type="transmembrane region" description="Helical" evidence="1">
    <location>
        <begin position="7"/>
        <end position="27"/>
    </location>
</feature>
<proteinExistence type="predicted"/>
<accession>A0ABU3AYG8</accession>
<dbReference type="EMBL" id="JAVRFH010000056">
    <property type="protein sequence ID" value="MDT0615237.1"/>
    <property type="molecule type" value="Genomic_DNA"/>
</dbReference>
<evidence type="ECO:0000313" key="3">
    <source>
        <dbReference type="EMBL" id="MDT0615237.1"/>
    </source>
</evidence>
<sequence length="314" mass="32535">MTVIRRCALTAVPFGIATAAYIGVFLARYERLPERIATHFSGNGGADGFTSRTAALWFGGGLLVGLGLLFTVLTLVSKESSGARLTAAVGAGTAVTVGYPLVLTVLVNTDVQDPAEVQLPMWHVAVLLFTGVATGALAWWLMSAGPRPTAVPTAPSLPLAEGEAASWSRTLTSRALLLPAGAITLWGLFTVAFGPWQAGLLQLVLGLTCAPLAGVRVTVDRRGVTVASTVLPRPRLALPLGSIVSAGSVQVNAMGDFGGWGYRIRPNRRGVVLRSGEALSVRTAEGREYVVTVDDSATAAALLNGLVKRHAAGA</sequence>
<dbReference type="RefSeq" id="WP_311582102.1">
    <property type="nucleotide sequence ID" value="NZ_JAVRFH010000056.1"/>
</dbReference>
<reference evidence="3" key="1">
    <citation type="submission" date="2024-05" db="EMBL/GenBank/DDBJ databases">
        <title>30 novel species of actinomycetes from the DSMZ collection.</title>
        <authorList>
            <person name="Nouioui I."/>
        </authorList>
    </citation>
    <scope>NUCLEOTIDE SEQUENCE</scope>
    <source>
        <strain evidence="3">DSM 40712</strain>
    </source>
</reference>
<keyword evidence="4" id="KW-1185">Reference proteome</keyword>
<evidence type="ECO:0000259" key="2">
    <source>
        <dbReference type="Pfam" id="PF07853"/>
    </source>
</evidence>
<gene>
    <name evidence="3" type="ORF">RM812_34360</name>
</gene>
<comment type="caution">
    <text evidence="3">The sequence shown here is derived from an EMBL/GenBank/DDBJ whole genome shotgun (WGS) entry which is preliminary data.</text>
</comment>
<evidence type="ECO:0000256" key="1">
    <source>
        <dbReference type="SAM" id="Phobius"/>
    </source>
</evidence>
<feature type="transmembrane region" description="Helical" evidence="1">
    <location>
        <begin position="119"/>
        <end position="141"/>
    </location>
</feature>
<protein>
    <submittedName>
        <fullName evidence="3">DUF1648 domain-containing protein</fullName>
    </submittedName>
</protein>
<dbReference type="Pfam" id="PF07853">
    <property type="entry name" value="DUF1648"/>
    <property type="match status" value="1"/>
</dbReference>
<keyword evidence="1" id="KW-1133">Transmembrane helix</keyword>
<name>A0ABU3AYG8_9ACTN</name>
<feature type="transmembrane region" description="Helical" evidence="1">
    <location>
        <begin position="175"/>
        <end position="194"/>
    </location>
</feature>